<dbReference type="STRING" id="54.SAMN02745121_05992"/>
<proteinExistence type="predicted"/>
<protein>
    <submittedName>
        <fullName evidence="2">Uncharacterized protein</fullName>
    </submittedName>
</protein>
<sequence length="170" mass="17198">MGPTDDCLRQFAPPTANVEMPRSNLSPAGMHVPIRPLVRSLPLVALALVACGNGDPADTDATTTTAAETTAGATVGAVTDAPTTRPPGTTAAVDPTTTTTTGTTTTTTGDDPDTATGTTGREAGFDENLPYGGRFHGVAASGRGPGNTRFATMAAHRLRAEKSGYVTAVR</sequence>
<dbReference type="AlphaFoldDB" id="A0A1I2EB50"/>
<gene>
    <name evidence="2" type="ORF">SAMN02745121_05992</name>
</gene>
<evidence type="ECO:0000313" key="3">
    <source>
        <dbReference type="Proteomes" id="UP000199400"/>
    </source>
</evidence>
<reference evidence="3" key="1">
    <citation type="submission" date="2016-10" db="EMBL/GenBank/DDBJ databases">
        <authorList>
            <person name="Varghese N."/>
            <person name="Submissions S."/>
        </authorList>
    </citation>
    <scope>NUCLEOTIDE SEQUENCE [LARGE SCALE GENOMIC DNA]</scope>
    <source>
        <strain evidence="3">ATCC 25963</strain>
    </source>
</reference>
<keyword evidence="3" id="KW-1185">Reference proteome</keyword>
<dbReference type="EMBL" id="FOMX01000022">
    <property type="protein sequence ID" value="SFE90162.1"/>
    <property type="molecule type" value="Genomic_DNA"/>
</dbReference>
<organism evidence="2 3">
    <name type="scientific">Nannocystis exedens</name>
    <dbReference type="NCBI Taxonomy" id="54"/>
    <lineage>
        <taxon>Bacteria</taxon>
        <taxon>Pseudomonadati</taxon>
        <taxon>Myxococcota</taxon>
        <taxon>Polyangia</taxon>
        <taxon>Nannocystales</taxon>
        <taxon>Nannocystaceae</taxon>
        <taxon>Nannocystis</taxon>
    </lineage>
</organism>
<evidence type="ECO:0000313" key="2">
    <source>
        <dbReference type="EMBL" id="SFE90162.1"/>
    </source>
</evidence>
<feature type="compositionally biased region" description="Low complexity" evidence="1">
    <location>
        <begin position="78"/>
        <end position="119"/>
    </location>
</feature>
<accession>A0A1I2EB50</accession>
<feature type="region of interest" description="Disordered" evidence="1">
    <location>
        <begin position="78"/>
        <end position="130"/>
    </location>
</feature>
<name>A0A1I2EB50_9BACT</name>
<evidence type="ECO:0000256" key="1">
    <source>
        <dbReference type="SAM" id="MobiDB-lite"/>
    </source>
</evidence>
<dbReference type="Proteomes" id="UP000199400">
    <property type="component" value="Unassembled WGS sequence"/>
</dbReference>